<organism evidence="1 2">
    <name type="scientific">candidate division MSBL1 archaeon SCGC-AAA259A05</name>
    <dbReference type="NCBI Taxonomy" id="1698259"/>
    <lineage>
        <taxon>Archaea</taxon>
        <taxon>Methanobacteriati</taxon>
        <taxon>Methanobacteriota</taxon>
        <taxon>candidate division MSBL1</taxon>
    </lineage>
</organism>
<keyword evidence="2" id="KW-1185">Reference proteome</keyword>
<name>A0A133UAQ8_9EURY</name>
<protein>
    <submittedName>
        <fullName evidence="1">Uncharacterized protein</fullName>
    </submittedName>
</protein>
<evidence type="ECO:0000313" key="1">
    <source>
        <dbReference type="EMBL" id="KXA91282.1"/>
    </source>
</evidence>
<gene>
    <name evidence="1" type="ORF">AKJ57_01820</name>
</gene>
<dbReference type="AlphaFoldDB" id="A0A133UAQ8"/>
<comment type="caution">
    <text evidence="1">The sequence shown here is derived from an EMBL/GenBank/DDBJ whole genome shotgun (WGS) entry which is preliminary data.</text>
</comment>
<sequence length="59" mass="6690">MENWNPAHLIISIPKPKLDPILKAMDKSTAGTAEPSKQFEEMTEKMVSRKYSASEVREV</sequence>
<evidence type="ECO:0000313" key="2">
    <source>
        <dbReference type="Proteomes" id="UP000070163"/>
    </source>
</evidence>
<dbReference type="EMBL" id="LHXJ01000014">
    <property type="protein sequence ID" value="KXA91282.1"/>
    <property type="molecule type" value="Genomic_DNA"/>
</dbReference>
<accession>A0A133UAQ8</accession>
<dbReference type="Proteomes" id="UP000070163">
    <property type="component" value="Unassembled WGS sequence"/>
</dbReference>
<reference evidence="1 2" key="1">
    <citation type="journal article" date="2016" name="Sci. Rep.">
        <title>Metabolic traits of an uncultured archaeal lineage -MSBL1- from brine pools of the Red Sea.</title>
        <authorList>
            <person name="Mwirichia R."/>
            <person name="Alam I."/>
            <person name="Rashid M."/>
            <person name="Vinu M."/>
            <person name="Ba-Alawi W."/>
            <person name="Anthony Kamau A."/>
            <person name="Kamanda Ngugi D."/>
            <person name="Goker M."/>
            <person name="Klenk H.P."/>
            <person name="Bajic V."/>
            <person name="Stingl U."/>
        </authorList>
    </citation>
    <scope>NUCLEOTIDE SEQUENCE [LARGE SCALE GENOMIC DNA]</scope>
    <source>
        <strain evidence="1">SCGC-AAA259A05</strain>
    </source>
</reference>
<proteinExistence type="predicted"/>